<evidence type="ECO:0000313" key="7">
    <source>
        <dbReference type="EMBL" id="KAF7683779.1"/>
    </source>
</evidence>
<feature type="domain" description="MRG" evidence="6">
    <location>
        <begin position="85"/>
        <end position="226"/>
    </location>
</feature>
<protein>
    <submittedName>
        <fullName evidence="7">Protein MRG1</fullName>
    </submittedName>
</protein>
<dbReference type="PANTHER" id="PTHR10880:SF15">
    <property type="entry name" value="MSL COMPLEX SUBUNIT 3"/>
    <property type="match status" value="1"/>
</dbReference>
<dbReference type="Proteomes" id="UP001516464">
    <property type="component" value="Unassembled WGS sequence"/>
</dbReference>
<dbReference type="PANTHER" id="PTHR10880">
    <property type="entry name" value="MORTALITY FACTOR 4-LIKE PROTEIN"/>
    <property type="match status" value="1"/>
</dbReference>
<keyword evidence="4" id="KW-0804">Transcription</keyword>
<comment type="subcellular location">
    <subcellularLocation>
        <location evidence="1">Nucleus</location>
    </subcellularLocation>
</comment>
<proteinExistence type="predicted"/>
<dbReference type="Pfam" id="PF05712">
    <property type="entry name" value="MRG"/>
    <property type="match status" value="1"/>
</dbReference>
<dbReference type="InterPro" id="IPR038217">
    <property type="entry name" value="MRG_C_sf"/>
</dbReference>
<gene>
    <name evidence="7" type="primary">MRG1</name>
    <name evidence="7" type="ORF">TCON_1005</name>
</gene>
<name>A0ABQ7I055_9MICR</name>
<dbReference type="EMBL" id="SBIQ01000052">
    <property type="protein sequence ID" value="KAF7683779.1"/>
    <property type="molecule type" value="Genomic_DNA"/>
</dbReference>
<comment type="caution">
    <text evidence="7">The sequence shown here is derived from an EMBL/GenBank/DDBJ whole genome shotgun (WGS) entry which is preliminary data.</text>
</comment>
<evidence type="ECO:0000313" key="8">
    <source>
        <dbReference type="Proteomes" id="UP001516464"/>
    </source>
</evidence>
<evidence type="ECO:0000256" key="4">
    <source>
        <dbReference type="ARBA" id="ARBA00023163"/>
    </source>
</evidence>
<sequence length="227" mass="26879">MSSKKIAVNNYVYCKINEDWLEARVVIIHPNQKDDGTKDAYRKFTVHLLSTYSIYPEPIPSPNVHLSSIENYKKYKISSLRHLLRNIHIPPTLMNYLQKDVNEKIVTSLPARFSVNEIIYLFKQFMSVNKATVIEGELIEMVNGFIYYFNIAIKYCLLYKNEIDQYNNITEQPSSVYGAKHLLRLIYLIQSKYVSECNNTELKDILYEYSVYLLDYLDLKYKEYFDE</sequence>
<keyword evidence="2" id="KW-0156">Chromatin regulator</keyword>
<evidence type="ECO:0000259" key="6">
    <source>
        <dbReference type="Pfam" id="PF05712"/>
    </source>
</evidence>
<keyword evidence="5" id="KW-0539">Nucleus</keyword>
<evidence type="ECO:0000256" key="3">
    <source>
        <dbReference type="ARBA" id="ARBA00023015"/>
    </source>
</evidence>
<keyword evidence="3" id="KW-0805">Transcription regulation</keyword>
<keyword evidence="8" id="KW-1185">Reference proteome</keyword>
<evidence type="ECO:0000256" key="5">
    <source>
        <dbReference type="ARBA" id="ARBA00023242"/>
    </source>
</evidence>
<evidence type="ECO:0000256" key="1">
    <source>
        <dbReference type="ARBA" id="ARBA00004123"/>
    </source>
</evidence>
<dbReference type="Gene3D" id="1.10.274.30">
    <property type="entry name" value="MRG domain"/>
    <property type="match status" value="1"/>
</dbReference>
<dbReference type="InterPro" id="IPR008676">
    <property type="entry name" value="MRG"/>
</dbReference>
<reference evidence="7 8" key="1">
    <citation type="submission" date="2019-01" db="EMBL/GenBank/DDBJ databases">
        <title>Genomes sequencing and comparative genomics of infectious freshwater microsporidia, Cucumispora dikerogammari and Thelohania contejeani.</title>
        <authorList>
            <person name="Cormier A."/>
            <person name="Giraud I."/>
            <person name="Wattier R."/>
            <person name="Teixeira M."/>
            <person name="Grandjean F."/>
            <person name="Rigaud T."/>
            <person name="Cordaux R."/>
        </authorList>
    </citation>
    <scope>NUCLEOTIDE SEQUENCE [LARGE SCALE GENOMIC DNA]</scope>
    <source>
        <strain evidence="7">T1</strain>
        <tissue evidence="7">Spores</tissue>
    </source>
</reference>
<organism evidence="7 8">
    <name type="scientific">Astathelohania contejeani</name>
    <dbReference type="NCBI Taxonomy" id="164912"/>
    <lineage>
        <taxon>Eukaryota</taxon>
        <taxon>Fungi</taxon>
        <taxon>Fungi incertae sedis</taxon>
        <taxon>Microsporidia</taxon>
        <taxon>Astathelohaniidae</taxon>
        <taxon>Astathelohania</taxon>
    </lineage>
</organism>
<evidence type="ECO:0000256" key="2">
    <source>
        <dbReference type="ARBA" id="ARBA00022853"/>
    </source>
</evidence>
<dbReference type="InterPro" id="IPR026541">
    <property type="entry name" value="MRG_dom"/>
</dbReference>
<dbReference type="PROSITE" id="PS51640">
    <property type="entry name" value="MRG"/>
    <property type="match status" value="1"/>
</dbReference>
<accession>A0ABQ7I055</accession>